<gene>
    <name evidence="2" type="ORF">SAMN05421771_2515</name>
</gene>
<feature type="signal peptide" evidence="1">
    <location>
        <begin position="1"/>
        <end position="27"/>
    </location>
</feature>
<dbReference type="EMBL" id="FOZL01000001">
    <property type="protein sequence ID" value="SFS14354.1"/>
    <property type="molecule type" value="Genomic_DNA"/>
</dbReference>
<accession>A0A1I6MF75</accession>
<protein>
    <recommendedName>
        <fullName evidence="4">Tetratricopeptide repeat-containing protein</fullName>
    </recommendedName>
</protein>
<proteinExistence type="predicted"/>
<keyword evidence="3" id="KW-1185">Reference proteome</keyword>
<evidence type="ECO:0000313" key="3">
    <source>
        <dbReference type="Proteomes" id="UP000199024"/>
    </source>
</evidence>
<name>A0A1I6MF75_9BACT</name>
<dbReference type="OrthoDB" id="105847at2"/>
<keyword evidence="1" id="KW-0732">Signal</keyword>
<dbReference type="Proteomes" id="UP000199024">
    <property type="component" value="Unassembled WGS sequence"/>
</dbReference>
<evidence type="ECO:0000313" key="2">
    <source>
        <dbReference type="EMBL" id="SFS14354.1"/>
    </source>
</evidence>
<feature type="chain" id="PRO_5011459578" description="Tetratricopeptide repeat-containing protein" evidence="1">
    <location>
        <begin position="28"/>
        <end position="435"/>
    </location>
</feature>
<evidence type="ECO:0008006" key="4">
    <source>
        <dbReference type="Google" id="ProtNLM"/>
    </source>
</evidence>
<organism evidence="2 3">
    <name type="scientific">Granulicella pectinivorans</name>
    <dbReference type="NCBI Taxonomy" id="474950"/>
    <lineage>
        <taxon>Bacteria</taxon>
        <taxon>Pseudomonadati</taxon>
        <taxon>Acidobacteriota</taxon>
        <taxon>Terriglobia</taxon>
        <taxon>Terriglobales</taxon>
        <taxon>Acidobacteriaceae</taxon>
        <taxon>Granulicella</taxon>
    </lineage>
</organism>
<dbReference type="AlphaFoldDB" id="A0A1I6MF75"/>
<sequence>MKKVMVASLLSAVAFASVAPMANVAFAQAAAPAAAGQVQLSPAEYAAYTNATSQTDAKAKAAALEAYLVSYPQSAVKLDVLQQLMFAYSTIDAAKTIDAADRILQLDPHNIRALISEVAMRGAQAGQATDPAARQTALDSAASYGQKGLDALSTKPAAMSDADYTQLKGIGTPRFYSAIGSAALNKKDYPGAITAFTAELKSAPLADTTTPGPILQDTFYLGQAYYGSTPPDYVNCTFFATRAASYAPDNFKAQLQPLASYCYKKYHGNADGYDAVVTAAKANLFPPADFSIVPAPKASDIAHQALAGTADPATLALADKEFILQNGTPEDADKVFAAIKGKSVQIPGVLIVDGSTASSLKIAVSDDAVQSKTADFTVTMKEPLKEAPAVGTKMDISGTYDSYTQSPAMITMVDGEEVKKAPVKKATPARRTTHK</sequence>
<reference evidence="2 3" key="1">
    <citation type="submission" date="2016-10" db="EMBL/GenBank/DDBJ databases">
        <authorList>
            <person name="de Groot N.N."/>
        </authorList>
    </citation>
    <scope>NUCLEOTIDE SEQUENCE [LARGE SCALE GENOMIC DNA]</scope>
    <source>
        <strain evidence="2 3">DSM 21001</strain>
    </source>
</reference>
<evidence type="ECO:0000256" key="1">
    <source>
        <dbReference type="SAM" id="SignalP"/>
    </source>
</evidence>
<dbReference type="RefSeq" id="WP_089839441.1">
    <property type="nucleotide sequence ID" value="NZ_FOZL01000001.1"/>
</dbReference>